<evidence type="ECO:0000256" key="1">
    <source>
        <dbReference type="ARBA" id="ARBA00004123"/>
    </source>
</evidence>
<evidence type="ECO:0000256" key="5">
    <source>
        <dbReference type="ARBA" id="ARBA00023242"/>
    </source>
</evidence>
<accession>A0AAF3EWD9</accession>
<evidence type="ECO:0000259" key="8">
    <source>
        <dbReference type="PROSITE" id="PS50016"/>
    </source>
</evidence>
<protein>
    <submittedName>
        <fullName evidence="11">Uncharacterized protein</fullName>
    </submittedName>
</protein>
<feature type="compositionally biased region" description="Polar residues" evidence="7">
    <location>
        <begin position="1338"/>
        <end position="1361"/>
    </location>
</feature>
<feature type="compositionally biased region" description="Basic residues" evidence="7">
    <location>
        <begin position="1"/>
        <end position="12"/>
    </location>
</feature>
<feature type="region of interest" description="Disordered" evidence="7">
    <location>
        <begin position="1460"/>
        <end position="1484"/>
    </location>
</feature>
<feature type="region of interest" description="Disordered" evidence="7">
    <location>
        <begin position="1"/>
        <end position="122"/>
    </location>
</feature>
<dbReference type="InterPro" id="IPR019786">
    <property type="entry name" value="Zinc_finger_PHD-type_CS"/>
</dbReference>
<dbReference type="Proteomes" id="UP000887575">
    <property type="component" value="Unassembled WGS sequence"/>
</dbReference>
<comment type="subcellular location">
    <subcellularLocation>
        <location evidence="1">Nucleus</location>
    </subcellularLocation>
</comment>
<dbReference type="CDD" id="cd15532">
    <property type="entry name" value="PHD2_CHD_II"/>
    <property type="match status" value="1"/>
</dbReference>
<evidence type="ECO:0000256" key="4">
    <source>
        <dbReference type="ARBA" id="ARBA00022833"/>
    </source>
</evidence>
<feature type="compositionally biased region" description="Basic and acidic residues" evidence="7">
    <location>
        <begin position="34"/>
        <end position="47"/>
    </location>
</feature>
<name>A0AAF3EWD9_9BILA</name>
<dbReference type="InterPro" id="IPR011011">
    <property type="entry name" value="Znf_FYVE_PHD"/>
</dbReference>
<feature type="region of interest" description="Disordered" evidence="7">
    <location>
        <begin position="1127"/>
        <end position="1168"/>
    </location>
</feature>
<feature type="region of interest" description="Disordered" evidence="7">
    <location>
        <begin position="1336"/>
        <end position="1378"/>
    </location>
</feature>
<dbReference type="InterPro" id="IPR019787">
    <property type="entry name" value="Znf_PHD-finger"/>
</dbReference>
<dbReference type="SMART" id="SM00249">
    <property type="entry name" value="PHD"/>
    <property type="match status" value="1"/>
</dbReference>
<proteinExistence type="predicted"/>
<keyword evidence="4" id="KW-0862">Zinc</keyword>
<dbReference type="InterPro" id="IPR028941">
    <property type="entry name" value="WHIM2_dom"/>
</dbReference>
<dbReference type="InterPro" id="IPR038028">
    <property type="entry name" value="BPTF"/>
</dbReference>
<dbReference type="Pfam" id="PF15613">
    <property type="entry name" value="WSD"/>
    <property type="match status" value="1"/>
</dbReference>
<evidence type="ECO:0000313" key="10">
    <source>
        <dbReference type="Proteomes" id="UP000887575"/>
    </source>
</evidence>
<dbReference type="Gene3D" id="3.30.40.10">
    <property type="entry name" value="Zinc/RING finger domain, C3HC4 (zinc finger)"/>
    <property type="match status" value="1"/>
</dbReference>
<dbReference type="InterPro" id="IPR013083">
    <property type="entry name" value="Znf_RING/FYVE/PHD"/>
</dbReference>
<dbReference type="GO" id="GO:0006357">
    <property type="term" value="P:regulation of transcription by RNA polymerase II"/>
    <property type="evidence" value="ECO:0007669"/>
    <property type="project" value="InterPro"/>
</dbReference>
<feature type="compositionally biased region" description="Basic residues" evidence="7">
    <location>
        <begin position="85"/>
        <end position="94"/>
    </location>
</feature>
<feature type="compositionally biased region" description="Acidic residues" evidence="7">
    <location>
        <begin position="100"/>
        <end position="122"/>
    </location>
</feature>
<dbReference type="Pfam" id="PF02791">
    <property type="entry name" value="DDT"/>
    <property type="match status" value="1"/>
</dbReference>
<feature type="domain" description="DDT" evidence="9">
    <location>
        <begin position="178"/>
        <end position="238"/>
    </location>
</feature>
<keyword evidence="3 6" id="KW-0863">Zinc-finger</keyword>
<keyword evidence="10" id="KW-1185">Reference proteome</keyword>
<evidence type="ECO:0000259" key="9">
    <source>
        <dbReference type="PROSITE" id="PS50827"/>
    </source>
</evidence>
<dbReference type="Pfam" id="PF00628">
    <property type="entry name" value="PHD"/>
    <property type="match status" value="1"/>
</dbReference>
<dbReference type="PANTHER" id="PTHR45975">
    <property type="entry name" value="NUCLEOSOME-REMODELING FACTOR SUBUNIT BPTF"/>
    <property type="match status" value="1"/>
</dbReference>
<reference evidence="11" key="1">
    <citation type="submission" date="2024-02" db="UniProtKB">
        <authorList>
            <consortium name="WormBaseParasite"/>
        </authorList>
    </citation>
    <scope>IDENTIFICATION</scope>
</reference>
<evidence type="ECO:0000256" key="3">
    <source>
        <dbReference type="ARBA" id="ARBA00022771"/>
    </source>
</evidence>
<dbReference type="SUPFAM" id="SSF57903">
    <property type="entry name" value="FYVE/PHD zinc finger"/>
    <property type="match status" value="1"/>
</dbReference>
<feature type="region of interest" description="Disordered" evidence="7">
    <location>
        <begin position="1257"/>
        <end position="1308"/>
    </location>
</feature>
<feature type="compositionally biased region" description="Polar residues" evidence="7">
    <location>
        <begin position="1288"/>
        <end position="1297"/>
    </location>
</feature>
<dbReference type="PROSITE" id="PS50016">
    <property type="entry name" value="ZF_PHD_2"/>
    <property type="match status" value="1"/>
</dbReference>
<feature type="compositionally biased region" description="Polar residues" evidence="7">
    <location>
        <begin position="1259"/>
        <end position="1273"/>
    </location>
</feature>
<dbReference type="GO" id="GO:0016589">
    <property type="term" value="C:NURF complex"/>
    <property type="evidence" value="ECO:0007669"/>
    <property type="project" value="InterPro"/>
</dbReference>
<dbReference type="PROSITE" id="PS50827">
    <property type="entry name" value="DDT"/>
    <property type="match status" value="1"/>
</dbReference>
<dbReference type="InterPro" id="IPR001965">
    <property type="entry name" value="Znf_PHD"/>
</dbReference>
<evidence type="ECO:0000256" key="2">
    <source>
        <dbReference type="ARBA" id="ARBA00022723"/>
    </source>
</evidence>
<dbReference type="PROSITE" id="PS01359">
    <property type="entry name" value="ZF_PHD_1"/>
    <property type="match status" value="1"/>
</dbReference>
<dbReference type="InterPro" id="IPR018501">
    <property type="entry name" value="DDT_dom"/>
</dbReference>
<dbReference type="PANTHER" id="PTHR45975:SF2">
    <property type="entry name" value="NUCLEOSOME-REMODELING FACTOR SUBUNIT BPTF"/>
    <property type="match status" value="1"/>
</dbReference>
<feature type="compositionally biased region" description="Basic and acidic residues" evidence="7">
    <location>
        <begin position="1277"/>
        <end position="1287"/>
    </location>
</feature>
<evidence type="ECO:0000256" key="7">
    <source>
        <dbReference type="SAM" id="MobiDB-lite"/>
    </source>
</evidence>
<evidence type="ECO:0000256" key="6">
    <source>
        <dbReference type="PROSITE-ProRule" id="PRU00146"/>
    </source>
</evidence>
<sequence>MSAAGRPRRSNAGKRTSLPEEYASIEHSQLTRSAKSEIRPKGKDAKAKVSAGEFKLPSLERETSRSKKSTVVEPKTKPMVAPKKPVVKTRKSGRKKENFEDYYSEADDSEESEYDEEEDKISQEDLLEDERDDIDFNNMSFPHDEADSSSIAPWADLDPDEIPPLLLPDSSQDLNVPIDLIIRVTELYDFFRVYSRYLQFSPCLYEDFCAAFLSSENSMLLAELHLVLMRLCWREDDDKQVLRLYVQSDKHLPQNVIEALSVHDYPFVSAATRLTVIEWLRDCFLESSVFKEIIKNEGKIVSESICRLCGKLGDIVMCDGCEAAYHPTCLDSPDLPEGKWFCPICQKDQAKGISDCLSFGQLGDRTPLRIEPLGKDRHARIYWFTARRLFVQDPSSPDDLVYYSTLPQFHELLSRLDHDYYEKMLVDKMNQIFNDIIEQMAITIEVTSLRRAERVRSLYEKNSTITVPEAVLHLDNANRVSEILTNCYNRETAKLRDEDENEAEVLSGNLSMTENLENMMGITRGRLTSAFWSGNLPENEVLLHRSQKYPASDVSSGYRLGFDDHYFVNYRNHREEDLAKPLSQRKRESDRKKYLCLRFSLEDWGAFKWVEKRAASGFSKINTCYILEDTMLALSKKIPIELYHRLWPKFEPDWLKIVATRSVRHLREALLWLECGLRKPVFISQWWNGLGMTRFIKTTMESREARTKDEEKRKKKERNLVTAAPEDEDFIFVKFAKLGGPPKHGVWRQKDEQYRINGKGALGGWIWKSRTHKRNWMKAPTFLMNEDAGENSTQDELKKQARLELITSKIVKWGANEKSDLGAVLSNQEQNDGDVKDLDILNSFFIDPPVTNEEVKDQNGLQVKQEDVKPDISATVGTAGVVSSRNPQSVLKKPDVKQILGEDSPFPLPSPFRFQRANKATSLLVLPTLYLRKMARQGGLNSALYYPGFNRTFKSNHHVWNYPCPRPHLELCWKWSTLHARSLQSVALQLRLLWACVRWADLQTETKDEERTQQVIQHLLDRDESRIVIGHKEMPPDGFYERYQLKVEITMIDEDDGDDGTVGTSSRNRKRKSVVVKKSDLRARGAKRVETRWIDGVELKLWEITNYWRNRNRRTVQVVDKTMLRSQPMQRGLPPPPSTMSLRSDPRPRAMHSPAPYSTARGGSSYIPRPMPVANRSAPLLNQRPLNNGRPLTSQPTTSAYSQNPNAFVRQILVRKNPDGTNTIIEEKVVRKRILDQDIMKGEFLEDYKRAVADLPNVDKNSTPQQHQLTNPQGHFETGEPEPKRTLLTENNEQPSNGIGEPTFSVRRAPPKEAISSGNIVSSRPFEPRVLENGKVNGCSSQNYLPTSSNQSRIVESSQPPRTMLRAPPGNILPPSSGGRRLIMIRKADGTTQILRPVSGPREEIGGPRIIHRVQAPPPIQPQHRVVAGPGTFIRTSTPPFRVLSQPSQQMRPIDVNQTPNRLASPALLPNGVHSFTTAEERTE</sequence>
<dbReference type="GO" id="GO:0000978">
    <property type="term" value="F:RNA polymerase II cis-regulatory region sequence-specific DNA binding"/>
    <property type="evidence" value="ECO:0007669"/>
    <property type="project" value="TreeGrafter"/>
</dbReference>
<evidence type="ECO:0000313" key="11">
    <source>
        <dbReference type="WBParaSite" id="MBELARI_LOCUS18490"/>
    </source>
</evidence>
<keyword evidence="5" id="KW-0539">Nucleus</keyword>
<dbReference type="SMART" id="SM00571">
    <property type="entry name" value="DDT"/>
    <property type="match status" value="1"/>
</dbReference>
<dbReference type="GO" id="GO:0008270">
    <property type="term" value="F:zinc ion binding"/>
    <property type="evidence" value="ECO:0007669"/>
    <property type="project" value="UniProtKB-KW"/>
</dbReference>
<organism evidence="10 11">
    <name type="scientific">Mesorhabditis belari</name>
    <dbReference type="NCBI Taxonomy" id="2138241"/>
    <lineage>
        <taxon>Eukaryota</taxon>
        <taxon>Metazoa</taxon>
        <taxon>Ecdysozoa</taxon>
        <taxon>Nematoda</taxon>
        <taxon>Chromadorea</taxon>
        <taxon>Rhabditida</taxon>
        <taxon>Rhabditina</taxon>
        <taxon>Rhabditomorpha</taxon>
        <taxon>Rhabditoidea</taxon>
        <taxon>Rhabditidae</taxon>
        <taxon>Mesorhabditinae</taxon>
        <taxon>Mesorhabditis</taxon>
    </lineage>
</organism>
<keyword evidence="2" id="KW-0479">Metal-binding</keyword>
<dbReference type="WBParaSite" id="MBELARI_LOCUS18490">
    <property type="protein sequence ID" value="MBELARI_LOCUS18490"/>
    <property type="gene ID" value="MBELARI_LOCUS18490"/>
</dbReference>
<feature type="domain" description="PHD-type" evidence="8">
    <location>
        <begin position="303"/>
        <end position="348"/>
    </location>
</feature>